<evidence type="ECO:0000256" key="2">
    <source>
        <dbReference type="ARBA" id="ARBA00009354"/>
    </source>
</evidence>
<keyword evidence="15" id="KW-1185">Reference proteome</keyword>
<comment type="subunit">
    <text evidence="10">Component of the SRB8-11 complex, which itself associates with the Mediator complex.</text>
</comment>
<comment type="subcellular location">
    <subcellularLocation>
        <location evidence="1 10">Nucleus</location>
    </subcellularLocation>
</comment>
<dbReference type="Pfam" id="PF11597">
    <property type="entry name" value="Med13_N"/>
    <property type="match status" value="1"/>
</dbReference>
<proteinExistence type="inferred from homology"/>
<comment type="caution">
    <text evidence="14">The sequence shown here is derived from an EMBL/GenBank/DDBJ whole genome shotgun (WGS) entry which is preliminary data.</text>
</comment>
<evidence type="ECO:0000313" key="14">
    <source>
        <dbReference type="EMBL" id="KAK7057786.1"/>
    </source>
</evidence>
<reference evidence="14 15" key="1">
    <citation type="journal article" date="2024" name="J Genomics">
        <title>Draft genome sequencing and assembly of Favolaschia claudopus CIRM-BRFM 2984 isolated from oak limbs.</title>
        <authorList>
            <person name="Navarro D."/>
            <person name="Drula E."/>
            <person name="Chaduli D."/>
            <person name="Cazenave R."/>
            <person name="Ahrendt S."/>
            <person name="Wang J."/>
            <person name="Lipzen A."/>
            <person name="Daum C."/>
            <person name="Barry K."/>
            <person name="Grigoriev I.V."/>
            <person name="Favel A."/>
            <person name="Rosso M.N."/>
            <person name="Martin F."/>
        </authorList>
    </citation>
    <scope>NUCLEOTIDE SEQUENCE [LARGE SCALE GENOMIC DNA]</scope>
    <source>
        <strain evidence="14 15">CIRM-BRFM 2984</strain>
    </source>
</reference>
<comment type="function">
    <text evidence="10">Component of the SRB8-11 complex. The SRB8-11 complex is a regulatory module of the Mediator complex which is itself involved in regulation of basal and activated RNA polymerase II-dependent transcription. The SRB8-11 complex may be involved in the transcriptional repression of a subset of genes regulated by Mediator. It may inhibit the association of the Mediator complex with RNA polymerase II to form the holoenzyme complex.</text>
</comment>
<dbReference type="InterPro" id="IPR009401">
    <property type="entry name" value="Med13_C"/>
</dbReference>
<protein>
    <recommendedName>
        <fullName evidence="3 10">Mediator of RNA polymerase II transcription subunit 13</fullName>
    </recommendedName>
    <alternativeName>
        <fullName evidence="9 10">Mediator complex subunit 13</fullName>
    </alternativeName>
</protein>
<keyword evidence="8 10" id="KW-0539">Nucleus</keyword>
<evidence type="ECO:0000259" key="13">
    <source>
        <dbReference type="Pfam" id="PF11597"/>
    </source>
</evidence>
<keyword evidence="5 10" id="KW-0805">Transcription regulation</keyword>
<gene>
    <name evidence="14" type="ORF">R3P38DRAFT_3385053</name>
</gene>
<dbReference type="Pfam" id="PF06333">
    <property type="entry name" value="Med13_C"/>
    <property type="match status" value="1"/>
</dbReference>
<dbReference type="GO" id="GO:0045944">
    <property type="term" value="P:positive regulation of transcription by RNA polymerase II"/>
    <property type="evidence" value="ECO:0007669"/>
    <property type="project" value="TreeGrafter"/>
</dbReference>
<keyword evidence="6 10" id="KW-0010">Activator</keyword>
<feature type="compositionally biased region" description="Polar residues" evidence="11">
    <location>
        <begin position="405"/>
        <end position="414"/>
    </location>
</feature>
<dbReference type="Proteomes" id="UP001362999">
    <property type="component" value="Unassembled WGS sequence"/>
</dbReference>
<dbReference type="GO" id="GO:0016592">
    <property type="term" value="C:mediator complex"/>
    <property type="evidence" value="ECO:0007669"/>
    <property type="project" value="InterPro"/>
</dbReference>
<keyword evidence="4 10" id="KW-0678">Repressor</keyword>
<evidence type="ECO:0000256" key="3">
    <source>
        <dbReference type="ARBA" id="ARBA00019618"/>
    </source>
</evidence>
<evidence type="ECO:0000256" key="10">
    <source>
        <dbReference type="RuleBase" id="RU364134"/>
    </source>
</evidence>
<feature type="compositionally biased region" description="Low complexity" evidence="11">
    <location>
        <begin position="1469"/>
        <end position="1483"/>
    </location>
</feature>
<evidence type="ECO:0000256" key="6">
    <source>
        <dbReference type="ARBA" id="ARBA00023159"/>
    </source>
</evidence>
<dbReference type="InterPro" id="IPR021643">
    <property type="entry name" value="Mediator_Med13_N"/>
</dbReference>
<feature type="compositionally biased region" description="Low complexity" evidence="11">
    <location>
        <begin position="505"/>
        <end position="532"/>
    </location>
</feature>
<evidence type="ECO:0000259" key="12">
    <source>
        <dbReference type="Pfam" id="PF06333"/>
    </source>
</evidence>
<evidence type="ECO:0000256" key="8">
    <source>
        <dbReference type="ARBA" id="ARBA00023242"/>
    </source>
</evidence>
<evidence type="ECO:0000256" key="9">
    <source>
        <dbReference type="ARBA" id="ARBA00032008"/>
    </source>
</evidence>
<evidence type="ECO:0000256" key="11">
    <source>
        <dbReference type="SAM" id="MobiDB-lite"/>
    </source>
</evidence>
<sequence length="1709" mass="183957">MSTRTLTPRLAASDKLLSYSISLPKDALISCFIYSPLAGPSSHSRAYSDILEVARREVLTRNQSGSATLTHSILTSVHIRGMDSCMYAFCIGKQGEDPTELTSLHFDGLIVTSRISFAPSDTYPCCSSCFDLATPCSSCSEPSSSASHHHLPRQSLRLVYSHFLQAIRLRLVSDISNASNSSQTGRKRLAKGLKGGFLLDPPPSSTEWSKGWDAHASCRPLIYCQLQIDLSSYPEPQLIVHPQLHTTPFLVLPHGPGRPLAQGAPIILLPHGTPAFYLAPYSGPTSGLRRQFHDSLRGLGVSGWDVEEDADDHWFSSKNPTERQETKFIIAWISVENKQGEDKGISIIYPSSLCLSFAPCSTATLACWAGRREPLAYIPELPAQLQPSPQVSAAAPPPSLFSPSTQTRLQSPFRPSSCPATPAPHALRAFRAFTRSRSRGLRHTAAEVNGYVDAVTKEREKERERLRRERERDGGSPRLGRASTSGTTSVTNPAATPTSVPPATPQSAIASAPPTVPQPAASASQQQVGQGPTAFYPSPPQADTPLVVPLNDGRTSPVTSTGPPIVPAAPQPTTLPPAVVPPQQPPVQVQQQQPQTFDPFGDQSYMDIDMAMNDFGSMSGMIDMGMGMNFSMSGAGTDRQREASLMDYDADFTEDDFSFFDHPVVPHAPLPLTSETATSMTEQHHFTSGLTPAAGPAPLSFGGLPGMSPPLFAESPAQHGLHGDWAGSNVFTPGPEMHHMMNAIPELLPPSPGDTPYSHAASAPATPNVQLAEDDHTLVRRASSSGLSFGIFDPIPFAQSHRVADGKYVVGKFALPSPPPESDDETLYEDAPAQDGWRFKYALKTDPRIGVVRKLIGVKRKTTTMLNGRSSKMSPAWVREHEDWEQGKHDDGEEARSEPESDEDEEMEEDSPLVSRPSTPPPAYLPLGPTLLHTHFQHSHLLPLSTPLRPPGAAVAPTNITTMTVASASVPTPVSPAATLGAASEKSKSLEAAAFAVGKEVVENCVWAEVWRTNVVNLGAKAIASQDAVWPTDVKTAAQLLGRVPDVQGPLDVETLFGLEVALAKSNSTPPKSESSPAKALRVLDSPMISIGKGNSVIQILPTALRFWEKLGLTPRGGRKDAIVYVLFEDDGDTRQQLAEAWLTKTLAIYESKHLGTLTPGSHQLCVKDGLLSLRFDSTFRKSLAAFVSGLTAPFRSNVVFYVVTPHSTMSLASPLLRQMFSAAKKALQAHEEFQSIFQFVPDALVAFSSSSNPVAQAEDFEAVCYSTYDRILQPVERVMSRRFFEHGEPLRRYFHDPAYTLARSPLPATVKYVQRTNAPLDVVDAGTFLHVGYSFSECGKWILCACVDQRGEAHDLAVWLTQTQVPHPDGEDGEVETFTHAEYAVRKVWDFACGFAKRASVSWRIVFSKLGAMSVADLDAWMSFLAKAVPNCTALSDVHVSLMSVEPDAPWTFLPHDHQVKAITASPLAAPPSASGSSTPSSNNKLHPSLPMKPLASRIPSSSSIKTPTLFVDVSSTTYAIYPKRTLSLALPPTPLDLGLSLGFVPESTPSCSGSPTTATPSPEVVDLTASTPQSQLHTPGGPGSSSGSTGSSVHQEYPHPLPLRPLSTALLVRVPAPSIASTPTVLHVNMLAVFPQPSHLHASDKDSISKLHAEITENFHELAVLSAARWRKLGGGLDSCSSSLPFHLAAVDKMRGALGRDGVSTVL</sequence>
<comment type="similarity">
    <text evidence="2 10">Belongs to the Mediator complex subunit 13 family.</text>
</comment>
<dbReference type="EMBL" id="JAWWNJ010000004">
    <property type="protein sequence ID" value="KAK7057786.1"/>
    <property type="molecule type" value="Genomic_DNA"/>
</dbReference>
<dbReference type="GO" id="GO:0003713">
    <property type="term" value="F:transcription coactivator activity"/>
    <property type="evidence" value="ECO:0007669"/>
    <property type="project" value="TreeGrafter"/>
</dbReference>
<dbReference type="InterPro" id="IPR051139">
    <property type="entry name" value="Mediator_complx_sub13"/>
</dbReference>
<feature type="region of interest" description="Disordered" evidence="11">
    <location>
        <begin position="1469"/>
        <end position="1502"/>
    </location>
</feature>
<feature type="domain" description="Mediator complex subunit Med13 N-terminal" evidence="13">
    <location>
        <begin position="16"/>
        <end position="357"/>
    </location>
</feature>
<evidence type="ECO:0000256" key="5">
    <source>
        <dbReference type="ARBA" id="ARBA00023015"/>
    </source>
</evidence>
<feature type="compositionally biased region" description="Basic and acidic residues" evidence="11">
    <location>
        <begin position="878"/>
        <end position="899"/>
    </location>
</feature>
<feature type="domain" description="Mediator complex subunit Med13 C-terminal" evidence="12">
    <location>
        <begin position="1297"/>
        <end position="1693"/>
    </location>
</feature>
<evidence type="ECO:0000256" key="4">
    <source>
        <dbReference type="ARBA" id="ARBA00022491"/>
    </source>
</evidence>
<evidence type="ECO:0000256" key="7">
    <source>
        <dbReference type="ARBA" id="ARBA00023163"/>
    </source>
</evidence>
<feature type="compositionally biased region" description="Basic and acidic residues" evidence="11">
    <location>
        <begin position="455"/>
        <end position="475"/>
    </location>
</feature>
<feature type="region of interest" description="Disordered" evidence="11">
    <location>
        <begin position="388"/>
        <end position="422"/>
    </location>
</feature>
<dbReference type="PANTHER" id="PTHR48249:SF3">
    <property type="entry name" value="MEDIATOR OF RNA POLYMERASE II TRANSCRIPTION SUBUNIT 13"/>
    <property type="match status" value="1"/>
</dbReference>
<feature type="region of interest" description="Disordered" evidence="11">
    <location>
        <begin position="1572"/>
        <end position="1601"/>
    </location>
</feature>
<keyword evidence="7 10" id="KW-0804">Transcription</keyword>
<evidence type="ECO:0000313" key="15">
    <source>
        <dbReference type="Proteomes" id="UP001362999"/>
    </source>
</evidence>
<name>A0AAW0DYM0_9AGAR</name>
<feature type="region of interest" description="Disordered" evidence="11">
    <location>
        <begin position="866"/>
        <end position="929"/>
    </location>
</feature>
<feature type="region of interest" description="Disordered" evidence="11">
    <location>
        <begin position="452"/>
        <end position="547"/>
    </location>
</feature>
<evidence type="ECO:0000256" key="1">
    <source>
        <dbReference type="ARBA" id="ARBA00004123"/>
    </source>
</evidence>
<dbReference type="PANTHER" id="PTHR48249">
    <property type="entry name" value="MEDIATOR OF RNA POLYMERASE II TRANSCRIPTION SUBUNIT 13"/>
    <property type="match status" value="1"/>
</dbReference>
<feature type="compositionally biased region" description="Acidic residues" evidence="11">
    <location>
        <begin position="900"/>
        <end position="911"/>
    </location>
</feature>
<organism evidence="14 15">
    <name type="scientific">Favolaschia claudopus</name>
    <dbReference type="NCBI Taxonomy" id="2862362"/>
    <lineage>
        <taxon>Eukaryota</taxon>
        <taxon>Fungi</taxon>
        <taxon>Dikarya</taxon>
        <taxon>Basidiomycota</taxon>
        <taxon>Agaricomycotina</taxon>
        <taxon>Agaricomycetes</taxon>
        <taxon>Agaricomycetidae</taxon>
        <taxon>Agaricales</taxon>
        <taxon>Marasmiineae</taxon>
        <taxon>Mycenaceae</taxon>
        <taxon>Favolaschia</taxon>
    </lineage>
</organism>
<accession>A0AAW0DYM0</accession>